<dbReference type="AlphaFoldDB" id="A0A6A4S0D5"/>
<sequence length="79" mass="9349">MEKLNQRNVELQSVVTFRAKVLHEQMNGNISTIIIHYSSATQTLWTQSSTEEDRNITSDRLRASHHINKFCFRHRFSQM</sequence>
<reference evidence="1 2" key="1">
    <citation type="submission" date="2019-06" db="EMBL/GenBank/DDBJ databases">
        <title>Draft genomes of female and male turbot (Scophthalmus maximus).</title>
        <authorList>
            <person name="Xu H."/>
            <person name="Xu X.-W."/>
            <person name="Shao C."/>
            <person name="Chen S."/>
        </authorList>
    </citation>
    <scope>NUCLEOTIDE SEQUENCE [LARGE SCALE GENOMIC DNA]</scope>
    <source>
        <strain evidence="1">Ysfricsl-2016a</strain>
        <tissue evidence="1">Blood</tissue>
    </source>
</reference>
<dbReference type="EMBL" id="VEVO01000018">
    <property type="protein sequence ID" value="KAF0027833.1"/>
    <property type="molecule type" value="Genomic_DNA"/>
</dbReference>
<gene>
    <name evidence="1" type="ORF">F2P81_020574</name>
</gene>
<name>A0A6A4S0D5_SCOMX</name>
<organism evidence="1 2">
    <name type="scientific">Scophthalmus maximus</name>
    <name type="common">Turbot</name>
    <name type="synonym">Psetta maxima</name>
    <dbReference type="NCBI Taxonomy" id="52904"/>
    <lineage>
        <taxon>Eukaryota</taxon>
        <taxon>Metazoa</taxon>
        <taxon>Chordata</taxon>
        <taxon>Craniata</taxon>
        <taxon>Vertebrata</taxon>
        <taxon>Euteleostomi</taxon>
        <taxon>Actinopterygii</taxon>
        <taxon>Neopterygii</taxon>
        <taxon>Teleostei</taxon>
        <taxon>Neoteleostei</taxon>
        <taxon>Acanthomorphata</taxon>
        <taxon>Carangaria</taxon>
        <taxon>Pleuronectiformes</taxon>
        <taxon>Pleuronectoidei</taxon>
        <taxon>Scophthalmidae</taxon>
        <taxon>Scophthalmus</taxon>
    </lineage>
</organism>
<accession>A0A6A4S0D5</accession>
<protein>
    <submittedName>
        <fullName evidence="1">Uncharacterized protein</fullName>
    </submittedName>
</protein>
<proteinExistence type="predicted"/>
<evidence type="ECO:0000313" key="1">
    <source>
        <dbReference type="EMBL" id="KAF0027833.1"/>
    </source>
</evidence>
<dbReference type="Proteomes" id="UP000438429">
    <property type="component" value="Unassembled WGS sequence"/>
</dbReference>
<evidence type="ECO:0000313" key="2">
    <source>
        <dbReference type="Proteomes" id="UP000438429"/>
    </source>
</evidence>
<comment type="caution">
    <text evidence="1">The sequence shown here is derived from an EMBL/GenBank/DDBJ whole genome shotgun (WGS) entry which is preliminary data.</text>
</comment>